<dbReference type="EMBL" id="AP023213">
    <property type="protein sequence ID" value="BCO11505.1"/>
    <property type="molecule type" value="Genomic_DNA"/>
</dbReference>
<proteinExistence type="predicted"/>
<accession>A0A7R7J0B4</accession>
<dbReference type="AlphaFoldDB" id="A0A7R7J0B4"/>
<gene>
    <name evidence="1" type="ORF">GEOBRER4_n2915</name>
</gene>
<keyword evidence="2" id="KW-1185">Reference proteome</keyword>
<evidence type="ECO:0000313" key="2">
    <source>
        <dbReference type="Proteomes" id="UP000515472"/>
    </source>
</evidence>
<reference evidence="1 2" key="1">
    <citation type="submission" date="2020-06" db="EMBL/GenBank/DDBJ databases">
        <title>Interaction of electrochemicaly active bacteria, Geobacter bremensis R4 on different carbon anode.</title>
        <authorList>
            <person name="Meng L."/>
            <person name="Yoshida N."/>
        </authorList>
    </citation>
    <scope>NUCLEOTIDE SEQUENCE [LARGE SCALE GENOMIC DNA]</scope>
    <source>
        <strain evidence="1 2">R4</strain>
    </source>
</reference>
<evidence type="ECO:0000313" key="1">
    <source>
        <dbReference type="EMBL" id="BCO11505.1"/>
    </source>
</evidence>
<protein>
    <submittedName>
        <fullName evidence="1">Uncharacterized protein</fullName>
    </submittedName>
</protein>
<sequence>MFYFIDISLNQITLSGVTVQVVKSQNSTTFYSLILFEYTKNNVL</sequence>
<organism evidence="1 2">
    <name type="scientific">Citrifermentans bremense</name>
    <dbReference type="NCBI Taxonomy" id="60035"/>
    <lineage>
        <taxon>Bacteria</taxon>
        <taxon>Pseudomonadati</taxon>
        <taxon>Thermodesulfobacteriota</taxon>
        <taxon>Desulfuromonadia</taxon>
        <taxon>Geobacterales</taxon>
        <taxon>Geobacteraceae</taxon>
        <taxon>Citrifermentans</taxon>
    </lineage>
</organism>
<dbReference type="Proteomes" id="UP000515472">
    <property type="component" value="Chromosome"/>
</dbReference>
<name>A0A7R7J0B4_9BACT</name>